<comment type="caution">
    <text evidence="17">The sequence shown here is derived from an EMBL/GenBank/DDBJ whole genome shotgun (WGS) entry which is preliminary data.</text>
</comment>
<evidence type="ECO:0000256" key="7">
    <source>
        <dbReference type="ARBA" id="ARBA00023024"/>
    </source>
</evidence>
<evidence type="ECO:0000256" key="1">
    <source>
        <dbReference type="ARBA" id="ARBA00000822"/>
    </source>
</evidence>
<feature type="chain" id="PRO_5043382599" description="chitinase" evidence="14">
    <location>
        <begin position="22"/>
        <end position="506"/>
    </location>
</feature>
<evidence type="ECO:0000256" key="11">
    <source>
        <dbReference type="ARBA" id="ARBA00023326"/>
    </source>
</evidence>
<evidence type="ECO:0000256" key="10">
    <source>
        <dbReference type="ARBA" id="ARBA00023295"/>
    </source>
</evidence>
<dbReference type="EC" id="3.2.1.14" evidence="3"/>
<dbReference type="Gene3D" id="3.20.20.80">
    <property type="entry name" value="Glycosidases"/>
    <property type="match status" value="1"/>
</dbReference>
<evidence type="ECO:0000259" key="15">
    <source>
        <dbReference type="PROSITE" id="PS50940"/>
    </source>
</evidence>
<dbReference type="GO" id="GO:0005576">
    <property type="term" value="C:extracellular region"/>
    <property type="evidence" value="ECO:0007669"/>
    <property type="project" value="InterPro"/>
</dbReference>
<dbReference type="InterPro" id="IPR029070">
    <property type="entry name" value="Chitinase_insertion_sf"/>
</dbReference>
<evidence type="ECO:0000313" key="18">
    <source>
        <dbReference type="Proteomes" id="UP001497623"/>
    </source>
</evidence>
<keyword evidence="5 14" id="KW-0732">Signal</keyword>
<feature type="domain" description="GH18" evidence="16">
    <location>
        <begin position="38"/>
        <end position="407"/>
    </location>
</feature>
<dbReference type="InterPro" id="IPR001223">
    <property type="entry name" value="Glyco_hydro18_cat"/>
</dbReference>
<organism evidence="17 18">
    <name type="scientific">Meganyctiphanes norvegica</name>
    <name type="common">Northern krill</name>
    <name type="synonym">Thysanopoda norvegica</name>
    <dbReference type="NCBI Taxonomy" id="48144"/>
    <lineage>
        <taxon>Eukaryota</taxon>
        <taxon>Metazoa</taxon>
        <taxon>Ecdysozoa</taxon>
        <taxon>Arthropoda</taxon>
        <taxon>Crustacea</taxon>
        <taxon>Multicrustacea</taxon>
        <taxon>Malacostraca</taxon>
        <taxon>Eumalacostraca</taxon>
        <taxon>Eucarida</taxon>
        <taxon>Euphausiacea</taxon>
        <taxon>Euphausiidae</taxon>
        <taxon>Meganyctiphanes</taxon>
    </lineage>
</organism>
<feature type="compositionally biased region" description="Low complexity" evidence="13">
    <location>
        <begin position="419"/>
        <end position="439"/>
    </location>
</feature>
<dbReference type="SMART" id="SM00494">
    <property type="entry name" value="ChtBD2"/>
    <property type="match status" value="1"/>
</dbReference>
<evidence type="ECO:0000256" key="13">
    <source>
        <dbReference type="SAM" id="MobiDB-lite"/>
    </source>
</evidence>
<keyword evidence="9" id="KW-0119">Carbohydrate metabolism</keyword>
<dbReference type="Proteomes" id="UP001497623">
    <property type="component" value="Unassembled WGS sequence"/>
</dbReference>
<evidence type="ECO:0000256" key="2">
    <source>
        <dbReference type="ARBA" id="ARBA00009121"/>
    </source>
</evidence>
<dbReference type="InterPro" id="IPR036508">
    <property type="entry name" value="Chitin-bd_dom_sf"/>
</dbReference>
<keyword evidence="8" id="KW-1015">Disulfide bond</keyword>
<keyword evidence="7" id="KW-0146">Chitin degradation</keyword>
<keyword evidence="11" id="KW-0624">Polysaccharide degradation</keyword>
<feature type="region of interest" description="Disordered" evidence="13">
    <location>
        <begin position="408"/>
        <end position="445"/>
    </location>
</feature>
<dbReference type="GO" id="GO:0008843">
    <property type="term" value="F:endochitinase activity"/>
    <property type="evidence" value="ECO:0007669"/>
    <property type="project" value="UniProtKB-EC"/>
</dbReference>
<dbReference type="InterPro" id="IPR050314">
    <property type="entry name" value="Glycosyl_Hydrlase_18"/>
</dbReference>
<reference evidence="17 18" key="1">
    <citation type="submission" date="2024-05" db="EMBL/GenBank/DDBJ databases">
        <authorList>
            <person name="Wallberg A."/>
        </authorList>
    </citation>
    <scope>NUCLEOTIDE SEQUENCE [LARGE SCALE GENOMIC DNA]</scope>
</reference>
<evidence type="ECO:0000256" key="4">
    <source>
        <dbReference type="ARBA" id="ARBA00022669"/>
    </source>
</evidence>
<comment type="similarity">
    <text evidence="2">Belongs to the glycosyl hydrolase 18 family. Chitinase class II subfamily.</text>
</comment>
<dbReference type="Pfam" id="PF01607">
    <property type="entry name" value="CBM_14"/>
    <property type="match status" value="1"/>
</dbReference>
<dbReference type="GO" id="GO:0008061">
    <property type="term" value="F:chitin binding"/>
    <property type="evidence" value="ECO:0007669"/>
    <property type="project" value="UniProtKB-KW"/>
</dbReference>
<dbReference type="PANTHER" id="PTHR11177">
    <property type="entry name" value="CHITINASE"/>
    <property type="match status" value="1"/>
</dbReference>
<keyword evidence="4" id="KW-0147">Chitin-binding</keyword>
<keyword evidence="18" id="KW-1185">Reference proteome</keyword>
<dbReference type="SUPFAM" id="SSF51445">
    <property type="entry name" value="(Trans)glycosidases"/>
    <property type="match status" value="1"/>
</dbReference>
<evidence type="ECO:0000256" key="9">
    <source>
        <dbReference type="ARBA" id="ARBA00023277"/>
    </source>
</evidence>
<dbReference type="SUPFAM" id="SSF57625">
    <property type="entry name" value="Invertebrate chitin-binding proteins"/>
    <property type="match status" value="1"/>
</dbReference>
<evidence type="ECO:0000256" key="5">
    <source>
        <dbReference type="ARBA" id="ARBA00022729"/>
    </source>
</evidence>
<dbReference type="InterPro" id="IPR011583">
    <property type="entry name" value="Chitinase_II/V-like_cat"/>
</dbReference>
<dbReference type="InterPro" id="IPR001579">
    <property type="entry name" value="Glyco_hydro_18_chit_AS"/>
</dbReference>
<protein>
    <recommendedName>
        <fullName evidence="3">chitinase</fullName>
        <ecNumber evidence="3">3.2.1.14</ecNumber>
    </recommendedName>
</protein>
<evidence type="ECO:0000256" key="8">
    <source>
        <dbReference type="ARBA" id="ARBA00023157"/>
    </source>
</evidence>
<dbReference type="Pfam" id="PF00704">
    <property type="entry name" value="Glyco_hydro_18"/>
    <property type="match status" value="1"/>
</dbReference>
<dbReference type="CDD" id="cd02872">
    <property type="entry name" value="GH18_chitolectin_chitotriosidase"/>
    <property type="match status" value="1"/>
</dbReference>
<dbReference type="EMBL" id="CAXKWB010006228">
    <property type="protein sequence ID" value="CAL4082205.1"/>
    <property type="molecule type" value="Genomic_DNA"/>
</dbReference>
<evidence type="ECO:0000259" key="16">
    <source>
        <dbReference type="PROSITE" id="PS51910"/>
    </source>
</evidence>
<dbReference type="Gene3D" id="2.170.140.10">
    <property type="entry name" value="Chitin binding domain"/>
    <property type="match status" value="1"/>
</dbReference>
<name>A0AAV2QHS3_MEGNR</name>
<proteinExistence type="inferred from homology"/>
<evidence type="ECO:0000256" key="14">
    <source>
        <dbReference type="SAM" id="SignalP"/>
    </source>
</evidence>
<dbReference type="SMART" id="SM00636">
    <property type="entry name" value="Glyco_18"/>
    <property type="match status" value="1"/>
</dbReference>
<sequence>MAMGYPTLLLVLLGTLAIADANYINNSVYDTRIAPEDRVMVCYYGTWAVYRPGKGKFDVEDIDVNICTHIVYGFACLKNGKIASYDPWNDLYDNYGKGAYLRFTGLKEQNPNLVAILAIGGWNEGSKKYSQMAKTQESRAKFIASCVEFLQKFNFDGLDLDWEYPSQRGGAPEDKVNYGLLLEEMRPVFDEHGLLMTAATSPGKQVIDPAYDIESMAKNLDIMNLMAYDYHGAWDNFAHVNTPMYQHHLDVEEPNIWFNVDYTVQYYISLGFPANKIALGTASYGRCFTLQKSDDHDIYSPAPQAGAQGPYTREPGMLGYNEICEKFMQQEWTVVRDEETLVPYCFQDRQWCGYDDLDSLTIKINYAIQNDMMGAMIWSIETDDFQGLCHDEAFPLIKHIRRELLGGGDVTIPTPPTPTTTTRDPSLPTLPPTTSTTTTPAPPTLPPTEVCHREGLNTDPQDCHSFYECHTVGDHWEYFHFQCSAGTVFVEELQLCDFEAAHPDLC</sequence>
<gene>
    <name evidence="17" type="ORF">MNOR_LOCUS11730</name>
</gene>
<keyword evidence="6 12" id="KW-0378">Hydrolase</keyword>
<dbReference type="GO" id="GO:0006032">
    <property type="term" value="P:chitin catabolic process"/>
    <property type="evidence" value="ECO:0007669"/>
    <property type="project" value="UniProtKB-KW"/>
</dbReference>
<dbReference type="PROSITE" id="PS50940">
    <property type="entry name" value="CHIT_BIND_II"/>
    <property type="match status" value="1"/>
</dbReference>
<evidence type="ECO:0000256" key="12">
    <source>
        <dbReference type="RuleBase" id="RU000489"/>
    </source>
</evidence>
<dbReference type="InterPro" id="IPR017853">
    <property type="entry name" value="GH"/>
</dbReference>
<dbReference type="InterPro" id="IPR002557">
    <property type="entry name" value="Chitin-bd_dom"/>
</dbReference>
<feature type="domain" description="Chitin-binding type-2" evidence="15">
    <location>
        <begin position="448"/>
        <end position="506"/>
    </location>
</feature>
<dbReference type="PANTHER" id="PTHR11177:SF360">
    <property type="entry name" value="CHITINASE 4-RELATED"/>
    <property type="match status" value="1"/>
</dbReference>
<dbReference type="AlphaFoldDB" id="A0AAV2QHS3"/>
<dbReference type="FunFam" id="3.10.50.10:FF:000004">
    <property type="entry name" value="Chitinase 5"/>
    <property type="match status" value="1"/>
</dbReference>
<evidence type="ECO:0000313" key="17">
    <source>
        <dbReference type="EMBL" id="CAL4082205.1"/>
    </source>
</evidence>
<dbReference type="PROSITE" id="PS01095">
    <property type="entry name" value="GH18_1"/>
    <property type="match status" value="1"/>
</dbReference>
<keyword evidence="10 12" id="KW-0326">Glycosidase</keyword>
<dbReference type="GO" id="GO:0000272">
    <property type="term" value="P:polysaccharide catabolic process"/>
    <property type="evidence" value="ECO:0007669"/>
    <property type="project" value="UniProtKB-KW"/>
</dbReference>
<dbReference type="Gene3D" id="3.10.50.10">
    <property type="match status" value="1"/>
</dbReference>
<dbReference type="PROSITE" id="PS51910">
    <property type="entry name" value="GH18_2"/>
    <property type="match status" value="1"/>
</dbReference>
<feature type="signal peptide" evidence="14">
    <location>
        <begin position="1"/>
        <end position="21"/>
    </location>
</feature>
<evidence type="ECO:0000256" key="3">
    <source>
        <dbReference type="ARBA" id="ARBA00012729"/>
    </source>
</evidence>
<dbReference type="SUPFAM" id="SSF54556">
    <property type="entry name" value="Chitinase insertion domain"/>
    <property type="match status" value="1"/>
</dbReference>
<accession>A0AAV2QHS3</accession>
<evidence type="ECO:0000256" key="6">
    <source>
        <dbReference type="ARBA" id="ARBA00022801"/>
    </source>
</evidence>
<comment type="catalytic activity">
    <reaction evidence="1">
        <text>Random endo-hydrolysis of N-acetyl-beta-D-glucosaminide (1-&gt;4)-beta-linkages in chitin and chitodextrins.</text>
        <dbReference type="EC" id="3.2.1.14"/>
    </reaction>
</comment>